<dbReference type="AlphaFoldDB" id="A0A449B470"/>
<evidence type="ECO:0000313" key="2">
    <source>
        <dbReference type="Proteomes" id="UP000290243"/>
    </source>
</evidence>
<dbReference type="EMBL" id="LR215037">
    <property type="protein sequence ID" value="VEU75403.1"/>
    <property type="molecule type" value="Genomic_DNA"/>
</dbReference>
<sequence length="309" mass="36346">MKLIEYYKNKQTSQTWVDKFQSTGKNSCGKLFSCLNVNFRTLTSFFKQLEAFKPKDGLRRDDWNSYQDNGQEKDKHRIVNLKNAGFIRMDGDRYYITDKGHEVLRISNDKDLKDKEKWIILLMLIVDYNTEERKQDLIKSVLELDSYLKQHGLETVKFLEMLKKSLYIDKKDKLFQSDVFWLITFAKDEQFDKIYLGSTEDEKQNLFDYVLLVSQNKNSTDLIAHKFVSGGAYSVSTFNNDINMIFSILILISLRDVNWDNYIDIICKCYSTCNAERIKKFMSSKGLIYQMSYDQSFGQINKLIAKEGI</sequence>
<organism evidence="1 2">
    <name type="scientific">Mycoplasmopsis maculosa</name>
    <dbReference type="NCBI Taxonomy" id="114885"/>
    <lineage>
        <taxon>Bacteria</taxon>
        <taxon>Bacillati</taxon>
        <taxon>Mycoplasmatota</taxon>
        <taxon>Mycoplasmoidales</taxon>
        <taxon>Metamycoplasmataceae</taxon>
        <taxon>Mycoplasmopsis</taxon>
    </lineage>
</organism>
<keyword evidence="2" id="KW-1185">Reference proteome</keyword>
<gene>
    <name evidence="1" type="ORF">NCTC10168_00321</name>
</gene>
<name>A0A449B470_9BACT</name>
<evidence type="ECO:0000313" key="1">
    <source>
        <dbReference type="EMBL" id="VEU75403.1"/>
    </source>
</evidence>
<dbReference type="RefSeq" id="WP_129646461.1">
    <property type="nucleotide sequence ID" value="NZ_LR215037.1"/>
</dbReference>
<proteinExistence type="predicted"/>
<dbReference type="KEGG" id="mmau:NCTC10168_00321"/>
<reference evidence="1 2" key="1">
    <citation type="submission" date="2019-01" db="EMBL/GenBank/DDBJ databases">
        <authorList>
            <consortium name="Pathogen Informatics"/>
        </authorList>
    </citation>
    <scope>NUCLEOTIDE SEQUENCE [LARGE SCALE GENOMIC DNA]</scope>
    <source>
        <strain evidence="1 2">NCTC10168</strain>
    </source>
</reference>
<accession>A0A449B470</accession>
<dbReference type="OrthoDB" id="398920at2"/>
<dbReference type="Proteomes" id="UP000290243">
    <property type="component" value="Chromosome"/>
</dbReference>
<protein>
    <submittedName>
        <fullName evidence="1">Uncharacterized protein</fullName>
    </submittedName>
</protein>